<name>A0A7Y0DYH7_9PROT</name>
<evidence type="ECO:0000313" key="2">
    <source>
        <dbReference type="EMBL" id="NMM43954.1"/>
    </source>
</evidence>
<evidence type="ECO:0000259" key="1">
    <source>
        <dbReference type="Pfam" id="PF00117"/>
    </source>
</evidence>
<dbReference type="PANTHER" id="PTHR42695">
    <property type="entry name" value="GLUTAMINE AMIDOTRANSFERASE YLR126C-RELATED"/>
    <property type="match status" value="1"/>
</dbReference>
<dbReference type="GO" id="GO:0016740">
    <property type="term" value="F:transferase activity"/>
    <property type="evidence" value="ECO:0007669"/>
    <property type="project" value="UniProtKB-KW"/>
</dbReference>
<dbReference type="InterPro" id="IPR017926">
    <property type="entry name" value="GATASE"/>
</dbReference>
<sequence>MTSDSLGTVVLVTHHRPESYDTASDHLQALGYRLEWVCPALGQDLPDIRPDHVGAIIYGGRYSATETRRYPFMAKELDWTGRWLATGRPFLGLCAGAQVMAVELGAALRPNPEGLSEIGYFTLDPTPKGASVFPSRMMVAQWHFLGFDLPSDTVRLATSSMFPNQAIRFAENAFGFQFHPEISMEQHELWLERQIDMTTIPGAQDVPTQRKLADVYHGPMKEWFIGFLEKWIRGAVPY</sequence>
<dbReference type="GO" id="GO:0005829">
    <property type="term" value="C:cytosol"/>
    <property type="evidence" value="ECO:0007669"/>
    <property type="project" value="TreeGrafter"/>
</dbReference>
<gene>
    <name evidence="2" type="ORF">HH303_05670</name>
</gene>
<keyword evidence="3" id="KW-1185">Reference proteome</keyword>
<comment type="caution">
    <text evidence="2">The sequence shown here is derived from an EMBL/GenBank/DDBJ whole genome shotgun (WGS) entry which is preliminary data.</text>
</comment>
<accession>A0A7Y0DYH7</accession>
<dbReference type="Proteomes" id="UP000539372">
    <property type="component" value="Unassembled WGS sequence"/>
</dbReference>
<dbReference type="EMBL" id="JABBNT010000002">
    <property type="protein sequence ID" value="NMM43954.1"/>
    <property type="molecule type" value="Genomic_DNA"/>
</dbReference>
<evidence type="ECO:0000313" key="3">
    <source>
        <dbReference type="Proteomes" id="UP000539372"/>
    </source>
</evidence>
<dbReference type="InterPro" id="IPR029062">
    <property type="entry name" value="Class_I_gatase-like"/>
</dbReference>
<keyword evidence="2" id="KW-0808">Transferase</keyword>
<reference evidence="2 3" key="1">
    <citation type="submission" date="2020-04" db="EMBL/GenBank/DDBJ databases">
        <title>Rhodospirillaceae bacterium KN72 isolated from deep sea.</title>
        <authorList>
            <person name="Zhang D.-C."/>
        </authorList>
    </citation>
    <scope>NUCLEOTIDE SEQUENCE [LARGE SCALE GENOMIC DNA]</scope>
    <source>
        <strain evidence="2 3">KN72</strain>
    </source>
</reference>
<dbReference type="SUPFAM" id="SSF52317">
    <property type="entry name" value="Class I glutamine amidotransferase-like"/>
    <property type="match status" value="1"/>
</dbReference>
<proteinExistence type="predicted"/>
<dbReference type="CDD" id="cd01741">
    <property type="entry name" value="GATase1_1"/>
    <property type="match status" value="1"/>
</dbReference>
<dbReference type="Gene3D" id="3.40.50.880">
    <property type="match status" value="1"/>
</dbReference>
<organism evidence="2 3">
    <name type="scientific">Pacificispira spongiicola</name>
    <dbReference type="NCBI Taxonomy" id="2729598"/>
    <lineage>
        <taxon>Bacteria</taxon>
        <taxon>Pseudomonadati</taxon>
        <taxon>Pseudomonadota</taxon>
        <taxon>Alphaproteobacteria</taxon>
        <taxon>Rhodospirillales</taxon>
        <taxon>Rhodospirillaceae</taxon>
        <taxon>Pacificispira</taxon>
    </lineage>
</organism>
<dbReference type="PROSITE" id="PS51273">
    <property type="entry name" value="GATASE_TYPE_1"/>
    <property type="match status" value="1"/>
</dbReference>
<dbReference type="InterPro" id="IPR044992">
    <property type="entry name" value="ChyE-like"/>
</dbReference>
<feature type="domain" description="Glutamine amidotransferase" evidence="1">
    <location>
        <begin position="80"/>
        <end position="188"/>
    </location>
</feature>
<dbReference type="AlphaFoldDB" id="A0A7Y0DYH7"/>
<protein>
    <submittedName>
        <fullName evidence="2">Glutamine amidotransferase</fullName>
    </submittedName>
</protein>
<dbReference type="RefSeq" id="WP_169624271.1">
    <property type="nucleotide sequence ID" value="NZ_JABBNT010000002.1"/>
</dbReference>
<keyword evidence="2" id="KW-0315">Glutamine amidotransferase</keyword>
<dbReference type="Pfam" id="PF00117">
    <property type="entry name" value="GATase"/>
    <property type="match status" value="1"/>
</dbReference>
<dbReference type="PANTHER" id="PTHR42695:SF5">
    <property type="entry name" value="GLUTAMINE AMIDOTRANSFERASE YLR126C-RELATED"/>
    <property type="match status" value="1"/>
</dbReference>